<feature type="transmembrane region" description="Helical" evidence="2">
    <location>
        <begin position="125"/>
        <end position="144"/>
    </location>
</feature>
<sequence>MVFLVGLVVFLVSLLVASWGLVSTLVALIRRRPAGRAARVLRGLALLTGALAVGGYAFGVVVIGAQQSESSHGTDSSPSPACRLSAPTPSSISHVTGYDAGYLPLRFDCKLDDGTTYSAGVVSPWLTPAMLALGATALGLAFGARSTTTRRTPEAAPVAA</sequence>
<feature type="region of interest" description="Disordered" evidence="1">
    <location>
        <begin position="69"/>
        <end position="88"/>
    </location>
</feature>
<reference evidence="3 4" key="2">
    <citation type="journal article" date="2020" name="Microbiol. Resour. Announc.">
        <title>Antarctic desert soil bacteria exhibit high novel natural product potential, evaluated through long-read genome sequencing and comparative genomics.</title>
        <authorList>
            <person name="Benaud N."/>
            <person name="Edwards R.J."/>
            <person name="Amos T.G."/>
            <person name="D'Agostino P.M."/>
            <person name="Gutierrez-Chavez C."/>
            <person name="Montgomery K."/>
            <person name="Nicetic I."/>
            <person name="Ferrari B.C."/>
        </authorList>
    </citation>
    <scope>NUCLEOTIDE SEQUENCE [LARGE SCALE GENOMIC DNA]</scope>
    <source>
        <strain evidence="3 4">SPB151</strain>
    </source>
</reference>
<accession>A0A7G6WS78</accession>
<evidence type="ECO:0000256" key="1">
    <source>
        <dbReference type="SAM" id="MobiDB-lite"/>
    </source>
</evidence>
<protein>
    <submittedName>
        <fullName evidence="3">Uncharacterized protein</fullName>
    </submittedName>
</protein>
<dbReference type="Proteomes" id="UP000515563">
    <property type="component" value="Chromosome"/>
</dbReference>
<feature type="transmembrane region" description="Helical" evidence="2">
    <location>
        <begin position="6"/>
        <end position="29"/>
    </location>
</feature>
<dbReference type="KEGG" id="kqi:F1D05_01670"/>
<evidence type="ECO:0000313" key="3">
    <source>
        <dbReference type="EMBL" id="QNE16843.1"/>
    </source>
</evidence>
<dbReference type="EMBL" id="CP043661">
    <property type="protein sequence ID" value="QNE16843.1"/>
    <property type="molecule type" value="Genomic_DNA"/>
</dbReference>
<name>A0A7G6WS78_9ACTN</name>
<keyword evidence="4" id="KW-1185">Reference proteome</keyword>
<keyword evidence="2" id="KW-1133">Transmembrane helix</keyword>
<feature type="transmembrane region" description="Helical" evidence="2">
    <location>
        <begin position="41"/>
        <end position="65"/>
    </location>
</feature>
<gene>
    <name evidence="3" type="ORF">F1D05_01670</name>
</gene>
<feature type="compositionally biased region" description="Polar residues" evidence="1">
    <location>
        <begin position="69"/>
        <end position="79"/>
    </location>
</feature>
<dbReference type="RefSeq" id="WP_185445588.1">
    <property type="nucleotide sequence ID" value="NZ_CP043661.1"/>
</dbReference>
<reference evidence="4" key="1">
    <citation type="submission" date="2019-09" db="EMBL/GenBank/DDBJ databases">
        <title>Antimicrobial potential of Antarctic Bacteria.</title>
        <authorList>
            <person name="Benaud N."/>
            <person name="Edwards R.J."/>
            <person name="Ferrari B.C."/>
        </authorList>
    </citation>
    <scope>NUCLEOTIDE SEQUENCE [LARGE SCALE GENOMIC DNA]</scope>
    <source>
        <strain evidence="4">SPB151</strain>
    </source>
</reference>
<keyword evidence="2" id="KW-0472">Membrane</keyword>
<evidence type="ECO:0000313" key="4">
    <source>
        <dbReference type="Proteomes" id="UP000515563"/>
    </source>
</evidence>
<evidence type="ECO:0000256" key="2">
    <source>
        <dbReference type="SAM" id="Phobius"/>
    </source>
</evidence>
<proteinExistence type="predicted"/>
<dbReference type="AlphaFoldDB" id="A0A7G6WS78"/>
<organism evidence="3 4">
    <name type="scientific">Kribbella qitaiheensis</name>
    <dbReference type="NCBI Taxonomy" id="1544730"/>
    <lineage>
        <taxon>Bacteria</taxon>
        <taxon>Bacillati</taxon>
        <taxon>Actinomycetota</taxon>
        <taxon>Actinomycetes</taxon>
        <taxon>Propionibacteriales</taxon>
        <taxon>Kribbellaceae</taxon>
        <taxon>Kribbella</taxon>
    </lineage>
</organism>
<keyword evidence="2" id="KW-0812">Transmembrane</keyword>